<organism evidence="2 3">
    <name type="scientific">Knipowitschia caucasica</name>
    <name type="common">Caucasian dwarf goby</name>
    <name type="synonym">Pomatoschistus caucasicus</name>
    <dbReference type="NCBI Taxonomy" id="637954"/>
    <lineage>
        <taxon>Eukaryota</taxon>
        <taxon>Metazoa</taxon>
        <taxon>Chordata</taxon>
        <taxon>Craniata</taxon>
        <taxon>Vertebrata</taxon>
        <taxon>Euteleostomi</taxon>
        <taxon>Actinopterygii</taxon>
        <taxon>Neopterygii</taxon>
        <taxon>Teleostei</taxon>
        <taxon>Neoteleostei</taxon>
        <taxon>Acanthomorphata</taxon>
        <taxon>Gobiaria</taxon>
        <taxon>Gobiiformes</taxon>
        <taxon>Gobioidei</taxon>
        <taxon>Gobiidae</taxon>
        <taxon>Gobiinae</taxon>
        <taxon>Knipowitschia</taxon>
    </lineage>
</organism>
<proteinExistence type="predicted"/>
<evidence type="ECO:0000313" key="3">
    <source>
        <dbReference type="Proteomes" id="UP001497482"/>
    </source>
</evidence>
<evidence type="ECO:0000256" key="1">
    <source>
        <dbReference type="SAM" id="MobiDB-lite"/>
    </source>
</evidence>
<dbReference type="EMBL" id="OZ035825">
    <property type="protein sequence ID" value="CAL1601249.1"/>
    <property type="molecule type" value="Genomic_DNA"/>
</dbReference>
<feature type="compositionally biased region" description="Basic and acidic residues" evidence="1">
    <location>
        <begin position="52"/>
        <end position="63"/>
    </location>
</feature>
<dbReference type="Proteomes" id="UP001497482">
    <property type="component" value="Chromosome 3"/>
</dbReference>
<gene>
    <name evidence="2" type="ORF">KC01_LOCUS29251</name>
</gene>
<reference evidence="2 3" key="1">
    <citation type="submission" date="2024-04" db="EMBL/GenBank/DDBJ databases">
        <authorList>
            <person name="Waldvogel A.-M."/>
            <person name="Schoenle A."/>
        </authorList>
    </citation>
    <scope>NUCLEOTIDE SEQUENCE [LARGE SCALE GENOMIC DNA]</scope>
</reference>
<keyword evidence="3" id="KW-1185">Reference proteome</keyword>
<protein>
    <submittedName>
        <fullName evidence="2">Uncharacterized protein</fullName>
    </submittedName>
</protein>
<evidence type="ECO:0000313" key="2">
    <source>
        <dbReference type="EMBL" id="CAL1601249.1"/>
    </source>
</evidence>
<dbReference type="AlphaFoldDB" id="A0AAV2LL50"/>
<accession>A0AAV2LL50</accession>
<name>A0AAV2LL50_KNICA</name>
<feature type="region of interest" description="Disordered" evidence="1">
    <location>
        <begin position="26"/>
        <end position="97"/>
    </location>
</feature>
<sequence length="138" mass="14496">MHCQTEGAVFAPFCTHPVWVSRRRGSAVGSEGASDVKQVTPPLGGTLNNIKCRGEEWPRRRSSVDGTTAGSPEAGPGLERRCEHMDGGGAGGADSQLKATHAVNARGRWRRMRGAALGAAAEPGGGERVVMMARYPTV</sequence>